<dbReference type="GO" id="GO:0016887">
    <property type="term" value="F:ATP hydrolysis activity"/>
    <property type="evidence" value="ECO:0007669"/>
    <property type="project" value="InterPro"/>
</dbReference>
<dbReference type="InterPro" id="IPR027256">
    <property type="entry name" value="P-typ_ATPase_IB"/>
</dbReference>
<dbReference type="InterPro" id="IPR023214">
    <property type="entry name" value="HAD_sf"/>
</dbReference>
<feature type="transmembrane region" description="Helical" evidence="11">
    <location>
        <begin position="186"/>
        <end position="209"/>
    </location>
</feature>
<evidence type="ECO:0000313" key="13">
    <source>
        <dbReference type="EMBL" id="HFB55277.1"/>
    </source>
</evidence>
<evidence type="ECO:0000256" key="6">
    <source>
        <dbReference type="ARBA" id="ARBA00022741"/>
    </source>
</evidence>
<keyword evidence="3 11" id="KW-1003">Cell membrane</keyword>
<evidence type="ECO:0000256" key="9">
    <source>
        <dbReference type="ARBA" id="ARBA00022989"/>
    </source>
</evidence>
<dbReference type="GO" id="GO:0060003">
    <property type="term" value="P:copper ion export"/>
    <property type="evidence" value="ECO:0007669"/>
    <property type="project" value="UniProtKB-ARBA"/>
</dbReference>
<dbReference type="AlphaFoldDB" id="A0A7C3GLX5"/>
<dbReference type="InterPro" id="IPR023298">
    <property type="entry name" value="ATPase_P-typ_TM_dom_sf"/>
</dbReference>
<accession>A0A7C3GLX5</accession>
<dbReference type="InterPro" id="IPR044492">
    <property type="entry name" value="P_typ_ATPase_HD_dom"/>
</dbReference>
<feature type="domain" description="P-type ATPase A" evidence="12">
    <location>
        <begin position="41"/>
        <end position="141"/>
    </location>
</feature>
<dbReference type="PRINTS" id="PR00943">
    <property type="entry name" value="CUATPASE"/>
</dbReference>
<keyword evidence="5 11" id="KW-0479">Metal-binding</keyword>
<feature type="transmembrane region" description="Helical" evidence="11">
    <location>
        <begin position="502"/>
        <end position="521"/>
    </location>
</feature>
<evidence type="ECO:0000256" key="4">
    <source>
        <dbReference type="ARBA" id="ARBA00022692"/>
    </source>
</evidence>
<dbReference type="SFLD" id="SFLDS00003">
    <property type="entry name" value="Haloacid_Dehalogenase"/>
    <property type="match status" value="1"/>
</dbReference>
<dbReference type="SUPFAM" id="SSF56784">
    <property type="entry name" value="HAD-like"/>
    <property type="match status" value="1"/>
</dbReference>
<dbReference type="PRINTS" id="PR00119">
    <property type="entry name" value="CATATPASE"/>
</dbReference>
<dbReference type="PROSITE" id="PS00154">
    <property type="entry name" value="ATPASE_E1_E2"/>
    <property type="match status" value="1"/>
</dbReference>
<dbReference type="FunFam" id="2.70.150.10:FF:000020">
    <property type="entry name" value="Copper-exporting P-type ATPase A"/>
    <property type="match status" value="1"/>
</dbReference>
<dbReference type="GO" id="GO:0005886">
    <property type="term" value="C:plasma membrane"/>
    <property type="evidence" value="ECO:0007669"/>
    <property type="project" value="UniProtKB-SubCell"/>
</dbReference>
<protein>
    <submittedName>
        <fullName evidence="13">Copper-translocating P-type ATPase</fullName>
    </submittedName>
</protein>
<evidence type="ECO:0000256" key="5">
    <source>
        <dbReference type="ARBA" id="ARBA00022723"/>
    </source>
</evidence>
<dbReference type="InterPro" id="IPR018303">
    <property type="entry name" value="ATPase_P-typ_P_site"/>
</dbReference>
<name>A0A7C3GLX5_9PROT</name>
<keyword evidence="6 11" id="KW-0547">Nucleotide-binding</keyword>
<keyword evidence="10 11" id="KW-0472">Membrane</keyword>
<dbReference type="Pfam" id="PF00702">
    <property type="entry name" value="Hydrolase"/>
    <property type="match status" value="1"/>
</dbReference>
<evidence type="ECO:0000256" key="11">
    <source>
        <dbReference type="RuleBase" id="RU362081"/>
    </source>
</evidence>
<reference evidence="13" key="1">
    <citation type="journal article" date="2020" name="mSystems">
        <title>Genome- and Community-Level Interaction Insights into Carbon Utilization and Element Cycling Functions of Hydrothermarchaeota in Hydrothermal Sediment.</title>
        <authorList>
            <person name="Zhou Z."/>
            <person name="Liu Y."/>
            <person name="Xu W."/>
            <person name="Pan J."/>
            <person name="Luo Z.H."/>
            <person name="Li M."/>
        </authorList>
    </citation>
    <scope>NUCLEOTIDE SEQUENCE [LARGE SCALE GENOMIC DNA]</scope>
    <source>
        <strain evidence="13">HyVt-489</strain>
    </source>
</reference>
<dbReference type="InterPro" id="IPR023299">
    <property type="entry name" value="ATPase_P-typ_cyto_dom_N"/>
</dbReference>
<evidence type="ECO:0000256" key="1">
    <source>
        <dbReference type="ARBA" id="ARBA00004651"/>
    </source>
</evidence>
<evidence type="ECO:0000256" key="7">
    <source>
        <dbReference type="ARBA" id="ARBA00022840"/>
    </source>
</evidence>
<dbReference type="InterPro" id="IPR008250">
    <property type="entry name" value="ATPase_P-typ_transduc_dom_A_sf"/>
</dbReference>
<dbReference type="NCBIfam" id="TIGR01494">
    <property type="entry name" value="ATPase_P-type"/>
    <property type="match status" value="1"/>
</dbReference>
<comment type="similarity">
    <text evidence="2 11">Belongs to the cation transport ATPase (P-type) (TC 3.A.3) family. Type IB subfamily.</text>
</comment>
<dbReference type="GO" id="GO:0043682">
    <property type="term" value="F:P-type divalent copper transporter activity"/>
    <property type="evidence" value="ECO:0007669"/>
    <property type="project" value="TreeGrafter"/>
</dbReference>
<dbReference type="Gene3D" id="2.70.150.10">
    <property type="entry name" value="Calcium-transporting ATPase, cytoplasmic transduction domain A"/>
    <property type="match status" value="1"/>
</dbReference>
<dbReference type="InterPro" id="IPR059000">
    <property type="entry name" value="ATPase_P-type_domA"/>
</dbReference>
<sequence length="556" mass="57843">GTVAVYFEAAAVIVVLVLLGQVLELRARERTGGAIRALLDLAPKMARIVRGNGSEEEIPLEDVEVGNHLRVRPGDKVPVDGVVFEGASSVDESMLTGEPLPIKKQAGDDVTGGTINGTGSFILKAERVGGDTTLSQIVNMVAEAQRSRAPIQKMVDKVSSYFVPLVVLSAILAFIAWSIFGPSPALAYALIAAVSVLIIACPCALGLATPMSIMVATGKGALAGVLVKNAESLENFAKVDTLIVDKTGTLTMGKPALTDIYTVDGIDEKEFLKLAASLEMGSEHPLAEAIVHGVEKRGIKLTKATGFEAVTGKGVKGKIGGKAVALGNARMMETLGLDPAPLRQQADTWRAEGKTAMFAAIDNKLAGLIAVSDPIKETTQKAINDLHKAGLKIIMATGDNETTAKAVANRLGIDEVRADMLPEHKAALIKELQAGGAIVAMAGDGVNDAPALAQANVGIAMGTGADVAVESAGFTLLRGDLRGIIRAHNLSKATMSNIRQNLFFAFIYNAVGVPIAAGVLYPVLGILLSPMIAAAAMSLSSVSVIGNALRLRRVKL</sequence>
<dbReference type="InterPro" id="IPR036412">
    <property type="entry name" value="HAD-like_sf"/>
</dbReference>
<dbReference type="SFLD" id="SFLDG00002">
    <property type="entry name" value="C1.7:_P-type_atpase_like"/>
    <property type="match status" value="1"/>
</dbReference>
<evidence type="ECO:0000256" key="8">
    <source>
        <dbReference type="ARBA" id="ARBA00022967"/>
    </source>
</evidence>
<dbReference type="GO" id="GO:0005507">
    <property type="term" value="F:copper ion binding"/>
    <property type="evidence" value="ECO:0007669"/>
    <property type="project" value="TreeGrafter"/>
</dbReference>
<dbReference type="Gene3D" id="3.40.1110.10">
    <property type="entry name" value="Calcium-transporting ATPase, cytoplasmic domain N"/>
    <property type="match status" value="1"/>
</dbReference>
<dbReference type="CDD" id="cd02094">
    <property type="entry name" value="P-type_ATPase_Cu-like"/>
    <property type="match status" value="1"/>
</dbReference>
<feature type="transmembrane region" description="Helical" evidence="11">
    <location>
        <begin position="161"/>
        <end position="180"/>
    </location>
</feature>
<dbReference type="SUPFAM" id="SSF81653">
    <property type="entry name" value="Calcium ATPase, transduction domain A"/>
    <property type="match status" value="1"/>
</dbReference>
<dbReference type="EMBL" id="DRMN01000332">
    <property type="protein sequence ID" value="HFB55277.1"/>
    <property type="molecule type" value="Genomic_DNA"/>
</dbReference>
<dbReference type="GO" id="GO:0055070">
    <property type="term" value="P:copper ion homeostasis"/>
    <property type="evidence" value="ECO:0007669"/>
    <property type="project" value="TreeGrafter"/>
</dbReference>
<keyword evidence="8" id="KW-1278">Translocase</keyword>
<keyword evidence="4 11" id="KW-0812">Transmembrane</keyword>
<evidence type="ECO:0000256" key="10">
    <source>
        <dbReference type="ARBA" id="ARBA00023136"/>
    </source>
</evidence>
<dbReference type="GO" id="GO:0005524">
    <property type="term" value="F:ATP binding"/>
    <property type="evidence" value="ECO:0007669"/>
    <property type="project" value="UniProtKB-UniRule"/>
</dbReference>
<gene>
    <name evidence="13" type="ORF">ENJ46_05075</name>
</gene>
<comment type="caution">
    <text evidence="13">The sequence shown here is derived from an EMBL/GenBank/DDBJ whole genome shotgun (WGS) entry which is preliminary data.</text>
</comment>
<dbReference type="SUPFAM" id="SSF81665">
    <property type="entry name" value="Calcium ATPase, transmembrane domain M"/>
    <property type="match status" value="1"/>
</dbReference>
<evidence type="ECO:0000259" key="12">
    <source>
        <dbReference type="Pfam" id="PF00122"/>
    </source>
</evidence>
<evidence type="ECO:0000256" key="2">
    <source>
        <dbReference type="ARBA" id="ARBA00006024"/>
    </source>
</evidence>
<dbReference type="PANTHER" id="PTHR43520">
    <property type="entry name" value="ATP7, ISOFORM B"/>
    <property type="match status" value="1"/>
</dbReference>
<dbReference type="Gene3D" id="3.40.50.1000">
    <property type="entry name" value="HAD superfamily/HAD-like"/>
    <property type="match status" value="1"/>
</dbReference>
<comment type="subcellular location">
    <subcellularLocation>
        <location evidence="1">Cell membrane</location>
        <topology evidence="1">Multi-pass membrane protein</topology>
    </subcellularLocation>
</comment>
<feature type="transmembrane region" description="Helical" evidence="11">
    <location>
        <begin position="6"/>
        <end position="23"/>
    </location>
</feature>
<feature type="transmembrane region" description="Helical" evidence="11">
    <location>
        <begin position="527"/>
        <end position="549"/>
    </location>
</feature>
<keyword evidence="7 11" id="KW-0067">ATP-binding</keyword>
<keyword evidence="9 11" id="KW-1133">Transmembrane helix</keyword>
<proteinExistence type="inferred from homology"/>
<dbReference type="NCBIfam" id="TIGR01511">
    <property type="entry name" value="ATPase-IB1_Cu"/>
    <property type="match status" value="1"/>
</dbReference>
<dbReference type="Proteomes" id="UP000886042">
    <property type="component" value="Unassembled WGS sequence"/>
</dbReference>
<feature type="non-terminal residue" evidence="13">
    <location>
        <position position="1"/>
    </location>
</feature>
<dbReference type="InterPro" id="IPR001757">
    <property type="entry name" value="P_typ_ATPase"/>
</dbReference>
<organism evidence="13">
    <name type="scientific">Hellea balneolensis</name>
    <dbReference type="NCBI Taxonomy" id="287478"/>
    <lineage>
        <taxon>Bacteria</taxon>
        <taxon>Pseudomonadati</taxon>
        <taxon>Pseudomonadota</taxon>
        <taxon>Alphaproteobacteria</taxon>
        <taxon>Maricaulales</taxon>
        <taxon>Robiginitomaculaceae</taxon>
        <taxon>Hellea</taxon>
    </lineage>
</organism>
<dbReference type="Pfam" id="PF00122">
    <property type="entry name" value="E1-E2_ATPase"/>
    <property type="match status" value="1"/>
</dbReference>
<dbReference type="SFLD" id="SFLDF00027">
    <property type="entry name" value="p-type_atpase"/>
    <property type="match status" value="1"/>
</dbReference>
<dbReference type="NCBIfam" id="TIGR01525">
    <property type="entry name" value="ATPase-IB_hvy"/>
    <property type="match status" value="1"/>
</dbReference>
<dbReference type="PANTHER" id="PTHR43520:SF8">
    <property type="entry name" value="P-TYPE CU(+) TRANSPORTER"/>
    <property type="match status" value="1"/>
</dbReference>
<evidence type="ECO:0000256" key="3">
    <source>
        <dbReference type="ARBA" id="ARBA00022475"/>
    </source>
</evidence>